<dbReference type="SUPFAM" id="SSF55136">
    <property type="entry name" value="Probable bacterial effector-binding domain"/>
    <property type="match status" value="1"/>
</dbReference>
<evidence type="ECO:0000313" key="2">
    <source>
        <dbReference type="EMBL" id="EJN84421.1"/>
    </source>
</evidence>
<comment type="caution">
    <text evidence="2">The sequence shown here is derived from an EMBL/GenBank/DDBJ whole genome shotgun (WGS) entry which is preliminary data.</text>
</comment>
<protein>
    <recommendedName>
        <fullName evidence="1">Integron-associated effector binding protein domain-containing protein</fullName>
    </recommendedName>
</protein>
<reference evidence="2 3" key="1">
    <citation type="submission" date="2012-07" db="EMBL/GenBank/DDBJ databases">
        <authorList>
            <person name="Durkin A.S."/>
            <person name="McCorrison J."/>
            <person name="Torralba M."/>
            <person name="Gillis M."/>
            <person name="Methe B."/>
            <person name="Sutton G."/>
            <person name="Nelson K.E."/>
        </authorList>
    </citation>
    <scope>NUCLEOTIDE SEQUENCE [LARGE SCALE GENOMIC DNA]</scope>
    <source>
        <strain evidence="3">ATCC 12104 / DSM 43013 / CCUG 2238 / JCM 8349 / NCTC 10301 / Howell 279</strain>
    </source>
</reference>
<dbReference type="InterPro" id="IPR053182">
    <property type="entry name" value="YobU-like_regulator"/>
</dbReference>
<name>J3JJH3_ACTNH</name>
<accession>J3JJH3</accession>
<organism evidence="2 3">
    <name type="scientific">Actinomyces naeslundii (strain ATCC 12104 / DSM 43013 / CCUG 2238 / JCM 8349 / NCTC 10301 / Howell 279)</name>
    <dbReference type="NCBI Taxonomy" id="1115803"/>
    <lineage>
        <taxon>Bacteria</taxon>
        <taxon>Bacillati</taxon>
        <taxon>Actinomycetota</taxon>
        <taxon>Actinomycetes</taxon>
        <taxon>Actinomycetales</taxon>
        <taxon>Actinomycetaceae</taxon>
        <taxon>Actinomyces</taxon>
    </lineage>
</organism>
<sequence length="161" mass="17410">MSSGSHASIMVRMRETIDSFDVVGLPLRTSNREAARTIPPHWRAAADAGLLAPEKPGVGPGIYAVYTDYETPGDDVDGVYTLVIGRRIEAGGSVPPGQVTVTIPNSLREIVTVADARPESVYQAWVGVWERADLARDYRADYEYYGPDGSTRLSIGVLSDV</sequence>
<dbReference type="AlphaFoldDB" id="J3JJH3"/>
<dbReference type="eggNOG" id="COG3708">
    <property type="taxonomic scope" value="Bacteria"/>
</dbReference>
<dbReference type="InterPro" id="IPR011256">
    <property type="entry name" value="Reg_factor_effector_dom_sf"/>
</dbReference>
<dbReference type="Pfam" id="PF14526">
    <property type="entry name" value="Cass2"/>
    <property type="match status" value="1"/>
</dbReference>
<feature type="domain" description="Integron-associated effector binding protein" evidence="1">
    <location>
        <begin position="15"/>
        <end position="149"/>
    </location>
</feature>
<evidence type="ECO:0000313" key="3">
    <source>
        <dbReference type="Proteomes" id="UP000007814"/>
    </source>
</evidence>
<dbReference type="Gene3D" id="3.20.80.10">
    <property type="entry name" value="Regulatory factor, effector binding domain"/>
    <property type="match status" value="1"/>
</dbReference>
<proteinExistence type="predicted"/>
<gene>
    <name evidence="2" type="ORF">HMPREF1129_2689</name>
</gene>
<dbReference type="PANTHER" id="PTHR36444:SF2">
    <property type="entry name" value="TRANSCRIPTIONAL REGULATOR PROTEIN YOBU-RELATED"/>
    <property type="match status" value="1"/>
</dbReference>
<dbReference type="InterPro" id="IPR029441">
    <property type="entry name" value="Cass2"/>
</dbReference>
<dbReference type="EMBL" id="ALJK01000149">
    <property type="protein sequence ID" value="EJN84421.1"/>
    <property type="molecule type" value="Genomic_DNA"/>
</dbReference>
<dbReference type="Proteomes" id="UP000007814">
    <property type="component" value="Unassembled WGS sequence"/>
</dbReference>
<evidence type="ECO:0000259" key="1">
    <source>
        <dbReference type="Pfam" id="PF14526"/>
    </source>
</evidence>
<dbReference type="PANTHER" id="PTHR36444">
    <property type="entry name" value="TRANSCRIPTIONAL REGULATOR PROTEIN YOBU-RELATED"/>
    <property type="match status" value="1"/>
</dbReference>
<dbReference type="PATRIC" id="fig|1115803.3.peg.1720"/>